<keyword evidence="5" id="KW-0597">Phosphoprotein</keyword>
<dbReference type="GO" id="GO:0006355">
    <property type="term" value="P:regulation of DNA-templated transcription"/>
    <property type="evidence" value="ECO:0007669"/>
    <property type="project" value="InterPro"/>
</dbReference>
<dbReference type="GO" id="GO:0005634">
    <property type="term" value="C:nucleus"/>
    <property type="evidence" value="ECO:0007669"/>
    <property type="project" value="UniProtKB-SubCell"/>
</dbReference>
<evidence type="ECO:0000256" key="1">
    <source>
        <dbReference type="ARBA" id="ARBA00004123"/>
    </source>
</evidence>
<dbReference type="KEGG" id="btab:109033780"/>
<evidence type="ECO:0000259" key="11">
    <source>
        <dbReference type="Pfam" id="PF10497"/>
    </source>
</evidence>
<evidence type="ECO:0000256" key="4">
    <source>
        <dbReference type="ARBA" id="ARBA00022499"/>
    </source>
</evidence>
<evidence type="ECO:0000256" key="8">
    <source>
        <dbReference type="ARBA" id="ARBA00023163"/>
    </source>
</evidence>
<keyword evidence="8" id="KW-0804">Transcription</keyword>
<evidence type="ECO:0000256" key="5">
    <source>
        <dbReference type="ARBA" id="ARBA00022553"/>
    </source>
</evidence>
<keyword evidence="4" id="KW-1017">Isopeptide bond</keyword>
<evidence type="ECO:0000256" key="10">
    <source>
        <dbReference type="SAM" id="MobiDB-lite"/>
    </source>
</evidence>
<gene>
    <name evidence="12" type="ORF">BEMITA_LOCUS3516</name>
</gene>
<evidence type="ECO:0000256" key="7">
    <source>
        <dbReference type="ARBA" id="ARBA00023015"/>
    </source>
</evidence>
<evidence type="ECO:0000256" key="6">
    <source>
        <dbReference type="ARBA" id="ARBA00022843"/>
    </source>
</evidence>
<feature type="domain" description="Zinc-finger" evidence="11">
    <location>
        <begin position="173"/>
        <end position="271"/>
    </location>
</feature>
<dbReference type="GO" id="GO:0005737">
    <property type="term" value="C:cytoplasm"/>
    <property type="evidence" value="ECO:0007669"/>
    <property type="project" value="UniProtKB-SubCell"/>
</dbReference>
<dbReference type="InterPro" id="IPR040221">
    <property type="entry name" value="CDCA7/CDA7L"/>
</dbReference>
<reference evidence="12" key="1">
    <citation type="submission" date="2021-12" db="EMBL/GenBank/DDBJ databases">
        <authorList>
            <person name="King R."/>
        </authorList>
    </citation>
    <scope>NUCLEOTIDE SEQUENCE</scope>
</reference>
<dbReference type="PANTHER" id="PTHR31169:SF8">
    <property type="entry name" value="ZINC-FINGER DOMAIN OF MONOAMINE-OXIDASE A REPRESSOR R1 PROTEIN"/>
    <property type="match status" value="1"/>
</dbReference>
<dbReference type="Proteomes" id="UP001152759">
    <property type="component" value="Chromosome 2"/>
</dbReference>
<organism evidence="12 13">
    <name type="scientific">Bemisia tabaci</name>
    <name type="common">Sweetpotato whitefly</name>
    <name type="synonym">Aleurodes tabaci</name>
    <dbReference type="NCBI Taxonomy" id="7038"/>
    <lineage>
        <taxon>Eukaryota</taxon>
        <taxon>Metazoa</taxon>
        <taxon>Ecdysozoa</taxon>
        <taxon>Arthropoda</taxon>
        <taxon>Hexapoda</taxon>
        <taxon>Insecta</taxon>
        <taxon>Pterygota</taxon>
        <taxon>Neoptera</taxon>
        <taxon>Paraneoptera</taxon>
        <taxon>Hemiptera</taxon>
        <taxon>Sternorrhyncha</taxon>
        <taxon>Aleyrodoidea</taxon>
        <taxon>Aleyrodidae</taxon>
        <taxon>Aleyrodinae</taxon>
        <taxon>Bemisia</taxon>
    </lineage>
</organism>
<keyword evidence="9" id="KW-0539">Nucleus</keyword>
<name>A0A9P0F1A1_BEMTA</name>
<accession>A0A9P0F1A1</accession>
<keyword evidence="7" id="KW-0805">Transcription regulation</keyword>
<evidence type="ECO:0000256" key="2">
    <source>
        <dbReference type="ARBA" id="ARBA00004496"/>
    </source>
</evidence>
<keyword evidence="13" id="KW-1185">Reference proteome</keyword>
<feature type="region of interest" description="Disordered" evidence="10">
    <location>
        <begin position="54"/>
        <end position="86"/>
    </location>
</feature>
<evidence type="ECO:0000313" key="13">
    <source>
        <dbReference type="Proteomes" id="UP001152759"/>
    </source>
</evidence>
<dbReference type="AlphaFoldDB" id="A0A9P0F1A1"/>
<evidence type="ECO:0000313" key="12">
    <source>
        <dbReference type="EMBL" id="CAH0384143.1"/>
    </source>
</evidence>
<keyword evidence="6" id="KW-0832">Ubl conjugation</keyword>
<protein>
    <recommendedName>
        <fullName evidence="11">Zinc-finger domain-containing protein</fullName>
    </recommendedName>
</protein>
<sequence>MAAELSDYEKLRLKNIAERQKSFDDYMKQNGLQSFDLSKAGKEVANIVRSEQLQKENVSESTQAKKFKVRARKTSTPPSFVPVRRSKRSTVRKVKYSELINENDENLSSSVEVDPDYSLEELDEDYYTELEFKPKKRRIVRRRESDNCRIILSPEEITDEMLSKIAHSSKKKYSSDQGSTCHQCRQKTLDTKTICRSQDCNGVRGQFCGPCLKNRYGELVADCLLDPDWSCPVCRGLCNCSICRTRNGLKPTGILVPLLKDTEHSNVSDFLQQFA</sequence>
<comment type="subcellular location">
    <subcellularLocation>
        <location evidence="2">Cytoplasm</location>
    </subcellularLocation>
    <subcellularLocation>
        <location evidence="1">Nucleus</location>
    </subcellularLocation>
</comment>
<dbReference type="InterPro" id="IPR018866">
    <property type="entry name" value="Znf-4CXXC_R1"/>
</dbReference>
<keyword evidence="3" id="KW-0963">Cytoplasm</keyword>
<proteinExistence type="predicted"/>
<dbReference type="PANTHER" id="PTHR31169">
    <property type="entry name" value="OS05G0300700 PROTEIN"/>
    <property type="match status" value="1"/>
</dbReference>
<evidence type="ECO:0000256" key="9">
    <source>
        <dbReference type="ARBA" id="ARBA00023242"/>
    </source>
</evidence>
<dbReference type="EMBL" id="OU963863">
    <property type="protein sequence ID" value="CAH0384143.1"/>
    <property type="molecule type" value="Genomic_DNA"/>
</dbReference>
<dbReference type="Pfam" id="PF10497">
    <property type="entry name" value="zf-4CXXC_R1"/>
    <property type="match status" value="1"/>
</dbReference>
<evidence type="ECO:0000256" key="3">
    <source>
        <dbReference type="ARBA" id="ARBA00022490"/>
    </source>
</evidence>